<reference evidence="1" key="2">
    <citation type="journal article" date="2007" name="Science">
        <title>Draft genome sequence of the sexually transmitted pathogen Trichomonas vaginalis.</title>
        <authorList>
            <person name="Carlton J.M."/>
            <person name="Hirt R.P."/>
            <person name="Silva J.C."/>
            <person name="Delcher A.L."/>
            <person name="Schatz M."/>
            <person name="Zhao Q."/>
            <person name="Wortman J.R."/>
            <person name="Bidwell S.L."/>
            <person name="Alsmark U.C.M."/>
            <person name="Besteiro S."/>
            <person name="Sicheritz-Ponten T."/>
            <person name="Noel C.J."/>
            <person name="Dacks J.B."/>
            <person name="Foster P.G."/>
            <person name="Simillion C."/>
            <person name="Van de Peer Y."/>
            <person name="Miranda-Saavedra D."/>
            <person name="Barton G.J."/>
            <person name="Westrop G.D."/>
            <person name="Mueller S."/>
            <person name="Dessi D."/>
            <person name="Fiori P.L."/>
            <person name="Ren Q."/>
            <person name="Paulsen I."/>
            <person name="Zhang H."/>
            <person name="Bastida-Corcuera F.D."/>
            <person name="Simoes-Barbosa A."/>
            <person name="Brown M.T."/>
            <person name="Hayes R.D."/>
            <person name="Mukherjee M."/>
            <person name="Okumura C.Y."/>
            <person name="Schneider R."/>
            <person name="Smith A.J."/>
            <person name="Vanacova S."/>
            <person name="Villalvazo M."/>
            <person name="Haas B.J."/>
            <person name="Pertea M."/>
            <person name="Feldblyum T.V."/>
            <person name="Utterback T.R."/>
            <person name="Shu C.L."/>
            <person name="Osoegawa K."/>
            <person name="de Jong P.J."/>
            <person name="Hrdy I."/>
            <person name="Horvathova L."/>
            <person name="Zubacova Z."/>
            <person name="Dolezal P."/>
            <person name="Malik S.B."/>
            <person name="Logsdon J.M. Jr."/>
            <person name="Henze K."/>
            <person name="Gupta A."/>
            <person name="Wang C.C."/>
            <person name="Dunne R.L."/>
            <person name="Upcroft J.A."/>
            <person name="Upcroft P."/>
            <person name="White O."/>
            <person name="Salzberg S.L."/>
            <person name="Tang P."/>
            <person name="Chiu C.-H."/>
            <person name="Lee Y.-S."/>
            <person name="Embley T.M."/>
            <person name="Coombs G.H."/>
            <person name="Mottram J.C."/>
            <person name="Tachezy J."/>
            <person name="Fraser-Liggett C.M."/>
            <person name="Johnson P.J."/>
        </authorList>
    </citation>
    <scope>NUCLEOTIDE SEQUENCE [LARGE SCALE GENOMIC DNA]</scope>
    <source>
        <strain evidence="1">G3</strain>
    </source>
</reference>
<dbReference type="VEuPathDB" id="TrichDB:TVAGG3_0829710"/>
<dbReference type="OrthoDB" id="10563335at2759"/>
<dbReference type="Gene3D" id="3.80.10.10">
    <property type="entry name" value="Ribonuclease Inhibitor"/>
    <property type="match status" value="1"/>
</dbReference>
<dbReference type="VEuPathDB" id="TrichDB:TVAG_247850"/>
<accession>A2GNW7</accession>
<dbReference type="STRING" id="5722.A2GNW7"/>
<evidence type="ECO:0000313" key="1">
    <source>
        <dbReference type="EMBL" id="EAX81150.1"/>
    </source>
</evidence>
<evidence type="ECO:0008006" key="3">
    <source>
        <dbReference type="Google" id="ProtNLM"/>
    </source>
</evidence>
<name>A2GNW7_TRIV3</name>
<dbReference type="SMR" id="A2GNW7"/>
<dbReference type="InParanoid" id="A2GNW7"/>
<evidence type="ECO:0000313" key="2">
    <source>
        <dbReference type="Proteomes" id="UP000001542"/>
    </source>
</evidence>
<keyword evidence="2" id="KW-1185">Reference proteome</keyword>
<dbReference type="InterPro" id="IPR032675">
    <property type="entry name" value="LRR_dom_sf"/>
</dbReference>
<gene>
    <name evidence="1" type="ORF">TVAG_247850</name>
</gene>
<dbReference type="RefSeq" id="XP_001294080.1">
    <property type="nucleotide sequence ID" value="XM_001294079.1"/>
</dbReference>
<dbReference type="EMBL" id="DS117906">
    <property type="protein sequence ID" value="EAX81150.1"/>
    <property type="molecule type" value="Genomic_DNA"/>
</dbReference>
<proteinExistence type="predicted"/>
<reference evidence="1" key="1">
    <citation type="submission" date="2006-10" db="EMBL/GenBank/DDBJ databases">
        <authorList>
            <person name="Amadeo P."/>
            <person name="Zhao Q."/>
            <person name="Wortman J."/>
            <person name="Fraser-Liggett C."/>
            <person name="Carlton J."/>
        </authorList>
    </citation>
    <scope>NUCLEOTIDE SEQUENCE</scope>
    <source>
        <strain evidence="1">G3</strain>
    </source>
</reference>
<dbReference type="AlphaFoldDB" id="A2GNW7"/>
<dbReference type="SUPFAM" id="SSF52058">
    <property type="entry name" value="L domain-like"/>
    <property type="match status" value="1"/>
</dbReference>
<organism evidence="1 2">
    <name type="scientific">Trichomonas vaginalis (strain ATCC PRA-98 / G3)</name>
    <dbReference type="NCBI Taxonomy" id="412133"/>
    <lineage>
        <taxon>Eukaryota</taxon>
        <taxon>Metamonada</taxon>
        <taxon>Parabasalia</taxon>
        <taxon>Trichomonadida</taxon>
        <taxon>Trichomonadidae</taxon>
        <taxon>Trichomonas</taxon>
    </lineage>
</organism>
<protein>
    <recommendedName>
        <fullName evidence="3">Leucine Rich Repeat family protein</fullName>
    </recommendedName>
</protein>
<sequence>MKGPQWLTQRELSFKRTGIINITGVNVDSLAPIGSRSHLKELNMSRSKLESIETLRKQPSIQKFIADNSQINTWKNFKAISNATCISLKNTPLSQPKYFPVAARVLFGDNLKVLNGKAISNVTIERAKTYPAFVSDLLNAGWEFVFPCPDIDTLKAACEQYNIECEEEEVIEAQNSVSEREISNISEVGADEHYMDVLCSLLVDHSHNLDEYEAKFDLLVGRYALAGGSELFQIQLKQLLQKYSFDFDEESPLDQQLENAVRSLCSLPEESN</sequence>
<dbReference type="Proteomes" id="UP000001542">
    <property type="component" value="Unassembled WGS sequence"/>
</dbReference>
<dbReference type="KEGG" id="tva:4738774"/>